<dbReference type="EMBL" id="CM056789">
    <property type="protein sequence ID" value="KAJ8718676.1"/>
    <property type="molecule type" value="Genomic_DNA"/>
</dbReference>
<evidence type="ECO:0000313" key="1">
    <source>
        <dbReference type="EMBL" id="KAJ8718676.1"/>
    </source>
</evidence>
<gene>
    <name evidence="1" type="ORF">PYW08_002913</name>
</gene>
<keyword evidence="2" id="KW-1185">Reference proteome</keyword>
<sequence>MLISKIPDNDGAKGESVAVSEQDAQDSHDYQTANELFELMAKNQTFDTTDVDKLTTRDLVLLYKNIDLGTKLMSNANELKRKKPNQRVENIVYNDESDSDLSERFSSEELRSVFRINDERLDLINDDRFDLLNASSAENTLCHKLGNLKMQTSNLATDYDKHFLFKDPYINEQLKNLKEMNKSCDFEGAVLPASLLDYICCKRLEDNYNFYMDNIIRYVKNTIDQLKRISNGDYLTEKAKEKWREVIRTAEDLPENTKVLATSTSIPLHVERKISGGKSTWDDIVHSAVDVRSLSKILEKKIVVEVPKILCGSYKLLSKCCAENLIITCKKDKRAVEERVDVVLQLQRSETGQVISNINSIMILQSAPVERDTLGSEVQPLPCSEQANMPYIQEANMPYIDEANMPYTEETNNQYLSENKLKIIELEPTTCDETVHEVSVVSEGSTHSINNPIEGSYLDGLEYTCSDSENASSLKNSSFQESSDSNDALKNILHSKFKAAKREASGEVFPDDLRLTMRKLTMQSALTEESGEEISLSTSKKRKSPTRVRIKSPYENQSFIMEEKKRRKLLEIREKREKKKMALAENCKITKHKYVKGNSLPQSASSVTKLSISNKSFYNSIYGQANGDPSKQEKGKNRKGGRRDALDIDMDDNEGEHDVSVVSTPDNSKKYINRSYYLDDADTEMMYINMKRNESDAKDLCSTSTSVISNVFRNNLNYLSQLIGPSKSELNIADDEIYPDKEKPLNTTTADDTKNKSTSKELVKCESVLKVPENSPKISNEQTNTDTKKLNGSVECKKSIDKIYTLMNTLKKVQETEHKPTKSKFVLSIPKKVDVKEGRMSSTCQGSESGTSLKHHTVSSNPSSFSFDKSNIEKLNNTHNKKPGSLSPVVPKVIISSKSPTPITDTENNRKNRRKSVTSPTKKISDNPLKAISQLLHEFENVQKNRQKPNAEQKVTKKIDVVSTSDGKSGRSALRKSPLKRRSRLDQHTESEADKSVRVSTPKEKKPRHHKELDSSKNPYQQTPVDDKHTEKPPRKKIIDILDEAKEARGEAVRGPSKLYSSRLNSLAQPKKSYVQAHSEEYHTKYGRNLMADRLHRLAATPHSLDRPTGSGNTRTKAKRSGMEPVPAAGAVKSVSPVPPSERVFRKRQSRSSSPEAKDRLNQVTGSSFKQVSAPETPQGLMKKMVAVESYVKNHYGRVRTLSPVVDDPVLKSRVPLLPIDIELASSTSSALTSFQESTELGSRLHNIINSIMKTSITQGLEVLPEGHESTSVVENLSAAKVPSSCSDYVIDVLNDNNVKTSVENTEKEKTDALQNEVQTIRSVVELEKLENALCSHIPAGSFQKRLRIKNLIVTPKQSKKNIFVLQSGDASSVVVQTPIVQNTKNKNSENFSELTVLPILSKSHLDWNFNNFPMKISTVGYAFPDYNSVKRSSNSLIQLADEVPEEITKETKEDKLLTKHKSDKDNHTSKNAQPALRFEQAAQVDFLTAATLVTIGISTSSTLVKESVKKREIKQDNATNEPSTRFSIDRNQNKTVEDKLNGKQTQTRNIVGKKQKSVANKPEEIDYTTSLDILVGLLNEIQNISSCQTQMTKDDKIPSKKQQSKMLETILINEAATLEENSLKSSRCDVVSLTSLDRLRQLESNPSLYSFYISDSEGSERRPSQLNFPTEIIPNYTNELWCPKRIYVDKEVGADVREAVNKVTDVPSQLLPPGISHSIDATRPLVRRVSKPSIQSMLFAECPSVDSVLATNAAPSDHKRVINTPHILITRGTKKSLDFYDADNQIMKSSNEIKSRKKIKESFEKVRIKTVSKADNDKFRFKTDFDPIMKMKRDVLVTVYSILVFTVFAALSFPEMLYRI</sequence>
<dbReference type="Proteomes" id="UP001231649">
    <property type="component" value="Chromosome 13"/>
</dbReference>
<evidence type="ECO:0000313" key="2">
    <source>
        <dbReference type="Proteomes" id="UP001231649"/>
    </source>
</evidence>
<organism evidence="1 2">
    <name type="scientific">Mythimna loreyi</name>
    <dbReference type="NCBI Taxonomy" id="667449"/>
    <lineage>
        <taxon>Eukaryota</taxon>
        <taxon>Metazoa</taxon>
        <taxon>Ecdysozoa</taxon>
        <taxon>Arthropoda</taxon>
        <taxon>Hexapoda</taxon>
        <taxon>Insecta</taxon>
        <taxon>Pterygota</taxon>
        <taxon>Neoptera</taxon>
        <taxon>Endopterygota</taxon>
        <taxon>Lepidoptera</taxon>
        <taxon>Glossata</taxon>
        <taxon>Ditrysia</taxon>
        <taxon>Noctuoidea</taxon>
        <taxon>Noctuidae</taxon>
        <taxon>Noctuinae</taxon>
        <taxon>Hadenini</taxon>
        <taxon>Mythimna</taxon>
    </lineage>
</organism>
<name>A0ACC2QJD5_9NEOP</name>
<comment type="caution">
    <text evidence="1">The sequence shown here is derived from an EMBL/GenBank/DDBJ whole genome shotgun (WGS) entry which is preliminary data.</text>
</comment>
<accession>A0ACC2QJD5</accession>
<reference evidence="1" key="1">
    <citation type="submission" date="2023-03" db="EMBL/GenBank/DDBJ databases">
        <title>Chromosome-level genomes of two armyworms, Mythimna separata and Mythimna loreyi, provide insights into the biosynthesis and reception of sex pheromones.</title>
        <authorList>
            <person name="Zhao H."/>
        </authorList>
    </citation>
    <scope>NUCLEOTIDE SEQUENCE</scope>
    <source>
        <strain evidence="1">BeijingLab</strain>
    </source>
</reference>
<protein>
    <submittedName>
        <fullName evidence="1">Uncharacterized protein</fullName>
    </submittedName>
</protein>
<proteinExistence type="predicted"/>